<comment type="caution">
    <text evidence="2">The sequence shown here is derived from an EMBL/GenBank/DDBJ whole genome shotgun (WGS) entry which is preliminary data.</text>
</comment>
<proteinExistence type="predicted"/>
<feature type="compositionally biased region" description="Low complexity" evidence="1">
    <location>
        <begin position="1"/>
        <end position="18"/>
    </location>
</feature>
<evidence type="ECO:0000256" key="1">
    <source>
        <dbReference type="SAM" id="MobiDB-lite"/>
    </source>
</evidence>
<evidence type="ECO:0000313" key="2">
    <source>
        <dbReference type="EMBL" id="KAE9243120.1"/>
    </source>
</evidence>
<reference evidence="2 3" key="1">
    <citation type="submission" date="2018-08" db="EMBL/GenBank/DDBJ databases">
        <title>Genomic investigation of the strawberry pathogen Phytophthora fragariae indicates pathogenicity is determined by transcriptional variation in three key races.</title>
        <authorList>
            <person name="Adams T.M."/>
            <person name="Armitage A.D."/>
            <person name="Sobczyk M.K."/>
            <person name="Bates H.J."/>
            <person name="Dunwell J.M."/>
            <person name="Nellist C.F."/>
            <person name="Harrison R.J."/>
        </authorList>
    </citation>
    <scope>NUCLEOTIDE SEQUENCE [LARGE SCALE GENOMIC DNA]</scope>
    <source>
        <strain evidence="2 3">A4</strain>
    </source>
</reference>
<feature type="compositionally biased region" description="Gly residues" evidence="1">
    <location>
        <begin position="64"/>
        <end position="76"/>
    </location>
</feature>
<evidence type="ECO:0000313" key="3">
    <source>
        <dbReference type="Proteomes" id="UP000437068"/>
    </source>
</evidence>
<accession>A0A6A3ZVX2</accession>
<feature type="region of interest" description="Disordered" evidence="1">
    <location>
        <begin position="1"/>
        <end position="76"/>
    </location>
</feature>
<dbReference type="AlphaFoldDB" id="A0A6A3ZVX2"/>
<dbReference type="EMBL" id="QXGE01013127">
    <property type="protein sequence ID" value="KAE9243120.1"/>
    <property type="molecule type" value="Genomic_DNA"/>
</dbReference>
<protein>
    <submittedName>
        <fullName evidence="2">Uncharacterized protein</fullName>
    </submittedName>
</protein>
<name>A0A6A3ZVX2_9STRA</name>
<organism evidence="2 3">
    <name type="scientific">Phytophthora fragariae</name>
    <dbReference type="NCBI Taxonomy" id="53985"/>
    <lineage>
        <taxon>Eukaryota</taxon>
        <taxon>Sar</taxon>
        <taxon>Stramenopiles</taxon>
        <taxon>Oomycota</taxon>
        <taxon>Peronosporomycetes</taxon>
        <taxon>Peronosporales</taxon>
        <taxon>Peronosporaceae</taxon>
        <taxon>Phytophthora</taxon>
    </lineage>
</organism>
<gene>
    <name evidence="2" type="ORF">PF001_g33570</name>
</gene>
<feature type="compositionally biased region" description="Gly residues" evidence="1">
    <location>
        <begin position="33"/>
        <end position="48"/>
    </location>
</feature>
<dbReference type="Proteomes" id="UP000437068">
    <property type="component" value="Unassembled WGS sequence"/>
</dbReference>
<sequence>MLAQELEQELSVQELAQEPTEDGGGADAEADGGDGGGVDAEAGGGGLWAGVVGEAEDGDDARAGGAGGAGGAGAIW</sequence>